<dbReference type="Proteomes" id="UP001626550">
    <property type="component" value="Unassembled WGS sequence"/>
</dbReference>
<organism evidence="3 4">
    <name type="scientific">Cichlidogyrus casuarinus</name>
    <dbReference type="NCBI Taxonomy" id="1844966"/>
    <lineage>
        <taxon>Eukaryota</taxon>
        <taxon>Metazoa</taxon>
        <taxon>Spiralia</taxon>
        <taxon>Lophotrochozoa</taxon>
        <taxon>Platyhelminthes</taxon>
        <taxon>Monogenea</taxon>
        <taxon>Monopisthocotylea</taxon>
        <taxon>Dactylogyridea</taxon>
        <taxon>Ancyrocephalidae</taxon>
        <taxon>Cichlidogyrus</taxon>
    </lineage>
</organism>
<comment type="caution">
    <text evidence="3">The sequence shown here is derived from an EMBL/GenBank/DDBJ whole genome shotgun (WGS) entry which is preliminary data.</text>
</comment>
<feature type="region of interest" description="Disordered" evidence="1">
    <location>
        <begin position="27"/>
        <end position="87"/>
    </location>
</feature>
<evidence type="ECO:0000256" key="1">
    <source>
        <dbReference type="SAM" id="MobiDB-lite"/>
    </source>
</evidence>
<accession>A0ABD2QKP8</accession>
<protein>
    <submittedName>
        <fullName evidence="3">Uncharacterized protein</fullName>
    </submittedName>
</protein>
<dbReference type="AlphaFoldDB" id="A0ABD2QKP8"/>
<feature type="chain" id="PRO_5044797862" evidence="2">
    <location>
        <begin position="27"/>
        <end position="160"/>
    </location>
</feature>
<sequence>MRCRITCVLVICLLLIMLLMPTQTNATPAPARPPGANPADTPPRPPAARPSAPGVGAPARPTTQSAATPLEAAAESTAAGEEGGEDTEHIAECQTGITMLHELLKDTMIALHSGADRLWLTASDNTSVYGSFAVGPYMTVLTSIVPNILLFSFNLKSKMC</sequence>
<keyword evidence="2" id="KW-0732">Signal</keyword>
<feature type="compositionally biased region" description="Pro residues" evidence="1">
    <location>
        <begin position="30"/>
        <end position="48"/>
    </location>
</feature>
<reference evidence="3 4" key="1">
    <citation type="submission" date="2024-11" db="EMBL/GenBank/DDBJ databases">
        <title>Adaptive evolution of stress response genes in parasites aligns with host niche diversity.</title>
        <authorList>
            <person name="Hahn C."/>
            <person name="Resl P."/>
        </authorList>
    </citation>
    <scope>NUCLEOTIDE SEQUENCE [LARGE SCALE GENOMIC DNA]</scope>
    <source>
        <strain evidence="3">EGGRZ-B1_66</strain>
        <tissue evidence="3">Body</tissue>
    </source>
</reference>
<dbReference type="EMBL" id="JBJKFK010000075">
    <property type="protein sequence ID" value="KAL3320114.1"/>
    <property type="molecule type" value="Genomic_DNA"/>
</dbReference>
<feature type="compositionally biased region" description="Low complexity" evidence="1">
    <location>
        <begin position="49"/>
        <end position="80"/>
    </location>
</feature>
<gene>
    <name evidence="3" type="ORF">Ciccas_001205</name>
</gene>
<feature type="signal peptide" evidence="2">
    <location>
        <begin position="1"/>
        <end position="26"/>
    </location>
</feature>
<evidence type="ECO:0000313" key="3">
    <source>
        <dbReference type="EMBL" id="KAL3320114.1"/>
    </source>
</evidence>
<evidence type="ECO:0000256" key="2">
    <source>
        <dbReference type="SAM" id="SignalP"/>
    </source>
</evidence>
<evidence type="ECO:0000313" key="4">
    <source>
        <dbReference type="Proteomes" id="UP001626550"/>
    </source>
</evidence>
<proteinExistence type="predicted"/>
<name>A0ABD2QKP8_9PLAT</name>
<keyword evidence="4" id="KW-1185">Reference proteome</keyword>